<evidence type="ECO:0000313" key="3">
    <source>
        <dbReference type="Proteomes" id="UP001487740"/>
    </source>
</evidence>
<keyword evidence="3" id="KW-1185">Reference proteome</keyword>
<protein>
    <submittedName>
        <fullName evidence="2">Uncharacterized protein</fullName>
    </submittedName>
</protein>
<feature type="compositionally biased region" description="Polar residues" evidence="1">
    <location>
        <begin position="63"/>
        <end position="75"/>
    </location>
</feature>
<dbReference type="Proteomes" id="UP001487740">
    <property type="component" value="Unassembled WGS sequence"/>
</dbReference>
<feature type="region of interest" description="Disordered" evidence="1">
    <location>
        <begin position="63"/>
        <end position="90"/>
    </location>
</feature>
<name>A0AAW0TLI3_SCYPA</name>
<sequence>MLTSTAPGSSYYGPDNEGLAAQDGVQRDAFMSPPSRYTRGSLQGTIAHGRSQRLVLGCTLLASQPLQPSRPQGTLQPSPPPQDSSSCNPV</sequence>
<accession>A0AAW0TLI3</accession>
<reference evidence="2 3" key="1">
    <citation type="submission" date="2023-03" db="EMBL/GenBank/DDBJ databases">
        <title>High-quality genome of Scylla paramamosain provides insights in environmental adaptation.</title>
        <authorList>
            <person name="Zhang L."/>
        </authorList>
    </citation>
    <scope>NUCLEOTIDE SEQUENCE [LARGE SCALE GENOMIC DNA]</scope>
    <source>
        <strain evidence="2">LZ_2023a</strain>
        <tissue evidence="2">Muscle</tissue>
    </source>
</reference>
<dbReference type="EMBL" id="JARAKH010000030">
    <property type="protein sequence ID" value="KAK8387525.1"/>
    <property type="molecule type" value="Genomic_DNA"/>
</dbReference>
<comment type="caution">
    <text evidence="2">The sequence shown here is derived from an EMBL/GenBank/DDBJ whole genome shotgun (WGS) entry which is preliminary data.</text>
</comment>
<organism evidence="2 3">
    <name type="scientific">Scylla paramamosain</name>
    <name type="common">Mud crab</name>
    <dbReference type="NCBI Taxonomy" id="85552"/>
    <lineage>
        <taxon>Eukaryota</taxon>
        <taxon>Metazoa</taxon>
        <taxon>Ecdysozoa</taxon>
        <taxon>Arthropoda</taxon>
        <taxon>Crustacea</taxon>
        <taxon>Multicrustacea</taxon>
        <taxon>Malacostraca</taxon>
        <taxon>Eumalacostraca</taxon>
        <taxon>Eucarida</taxon>
        <taxon>Decapoda</taxon>
        <taxon>Pleocyemata</taxon>
        <taxon>Brachyura</taxon>
        <taxon>Eubrachyura</taxon>
        <taxon>Portunoidea</taxon>
        <taxon>Portunidae</taxon>
        <taxon>Portuninae</taxon>
        <taxon>Scylla</taxon>
    </lineage>
</organism>
<proteinExistence type="predicted"/>
<feature type="region of interest" description="Disordered" evidence="1">
    <location>
        <begin position="1"/>
        <end position="43"/>
    </location>
</feature>
<gene>
    <name evidence="2" type="ORF">O3P69_018215</name>
</gene>
<dbReference type="AlphaFoldDB" id="A0AAW0TLI3"/>
<evidence type="ECO:0000313" key="2">
    <source>
        <dbReference type="EMBL" id="KAK8387525.1"/>
    </source>
</evidence>
<evidence type="ECO:0000256" key="1">
    <source>
        <dbReference type="SAM" id="MobiDB-lite"/>
    </source>
</evidence>